<dbReference type="EMBL" id="JAPFFF010000008">
    <property type="protein sequence ID" value="KAK8884543.1"/>
    <property type="molecule type" value="Genomic_DNA"/>
</dbReference>
<organism evidence="1 2">
    <name type="scientific">Tritrichomonas musculus</name>
    <dbReference type="NCBI Taxonomy" id="1915356"/>
    <lineage>
        <taxon>Eukaryota</taxon>
        <taxon>Metamonada</taxon>
        <taxon>Parabasalia</taxon>
        <taxon>Tritrichomonadida</taxon>
        <taxon>Tritrichomonadidae</taxon>
        <taxon>Tritrichomonas</taxon>
    </lineage>
</organism>
<sequence length="432" mass="50626">MKKADTSQNKKGTKEEIPQKLLPENCIPIFNECIDQKDPNKLHSVIKLNFNAFKTVFEDVDKYFQIKDWRYYLLGYYILNKEEENKTLAFINLSSQVDKYLKDNYKALKDNYNNEYNRKKNMYKDISIPCSNLTGSTQSIEEMIKTFFFCIYAAYQIIMPFQTKSITSCSAKSKQFKFLKIFEQKICFHPSTVKSFFQKKDVKIDDEKTDDAKYMCDRYKSGANSANIKTYVESIEKTKNEICKLLIEFIESCDKLFFILLCRWYELFLKSIVCIPSTNFVNKELSRFVLRNGSEDSQICEQLYDIIKKDPIYKILSDTSTTSLFIIRTVIKCILEYNEIIKLTVKKSSKSKEEADKNDSIKKIQDSIDNLFIFEYDPNLTFSSENDYEFSPEIVECLCNASSGDYNENKKEKRALKKNEIANMIKTTLSVI</sequence>
<accession>A0ABR2K0C8</accession>
<gene>
    <name evidence="1" type="ORF">M9Y10_043657</name>
</gene>
<protein>
    <submittedName>
        <fullName evidence="1">Uncharacterized protein</fullName>
    </submittedName>
</protein>
<proteinExistence type="predicted"/>
<evidence type="ECO:0000313" key="1">
    <source>
        <dbReference type="EMBL" id="KAK8884543.1"/>
    </source>
</evidence>
<name>A0ABR2K0C8_9EUKA</name>
<dbReference type="Proteomes" id="UP001470230">
    <property type="component" value="Unassembled WGS sequence"/>
</dbReference>
<reference evidence="1 2" key="1">
    <citation type="submission" date="2024-04" db="EMBL/GenBank/DDBJ databases">
        <title>Tritrichomonas musculus Genome.</title>
        <authorList>
            <person name="Alves-Ferreira E."/>
            <person name="Grigg M."/>
            <person name="Lorenzi H."/>
            <person name="Galac M."/>
        </authorList>
    </citation>
    <scope>NUCLEOTIDE SEQUENCE [LARGE SCALE GENOMIC DNA]</scope>
    <source>
        <strain evidence="1 2">EAF2021</strain>
    </source>
</reference>
<comment type="caution">
    <text evidence="1">The sequence shown here is derived from an EMBL/GenBank/DDBJ whole genome shotgun (WGS) entry which is preliminary data.</text>
</comment>
<evidence type="ECO:0000313" key="2">
    <source>
        <dbReference type="Proteomes" id="UP001470230"/>
    </source>
</evidence>
<keyword evidence="2" id="KW-1185">Reference proteome</keyword>